<protein>
    <submittedName>
        <fullName evidence="2">Osmotically inducible protein C</fullName>
    </submittedName>
</protein>
<dbReference type="SUPFAM" id="SSF53474">
    <property type="entry name" value="alpha/beta-Hydrolases"/>
    <property type="match status" value="1"/>
</dbReference>
<feature type="domain" description="AB hydrolase-1" evidence="1">
    <location>
        <begin position="36"/>
        <end position="139"/>
    </location>
</feature>
<dbReference type="InterPro" id="IPR029058">
    <property type="entry name" value="AB_hydrolase_fold"/>
</dbReference>
<dbReference type="Gene3D" id="3.40.50.1820">
    <property type="entry name" value="alpha/beta hydrolase"/>
    <property type="match status" value="1"/>
</dbReference>
<evidence type="ECO:0000313" key="2">
    <source>
        <dbReference type="EMBL" id="HAE47331.1"/>
    </source>
</evidence>
<dbReference type="InterPro" id="IPR015946">
    <property type="entry name" value="KH_dom-like_a/b"/>
</dbReference>
<reference evidence="2 3" key="1">
    <citation type="journal article" date="2018" name="Nat. Biotechnol.">
        <title>A standardized bacterial taxonomy based on genome phylogeny substantially revises the tree of life.</title>
        <authorList>
            <person name="Parks D.H."/>
            <person name="Chuvochina M."/>
            <person name="Waite D.W."/>
            <person name="Rinke C."/>
            <person name="Skarshewski A."/>
            <person name="Chaumeil P.A."/>
            <person name="Hugenholtz P."/>
        </authorList>
    </citation>
    <scope>NUCLEOTIDE SEQUENCE [LARGE SCALE GENOMIC DNA]</scope>
    <source>
        <strain evidence="2">UBA8739</strain>
    </source>
</reference>
<proteinExistence type="predicted"/>
<dbReference type="SUPFAM" id="SSF82784">
    <property type="entry name" value="OsmC-like"/>
    <property type="match status" value="1"/>
</dbReference>
<accession>A0A3B9IHH8</accession>
<dbReference type="Proteomes" id="UP000257706">
    <property type="component" value="Unassembled WGS sequence"/>
</dbReference>
<comment type="caution">
    <text evidence="2">The sequence shown here is derived from an EMBL/GenBank/DDBJ whole genome shotgun (WGS) entry which is preliminary data.</text>
</comment>
<evidence type="ECO:0000259" key="1">
    <source>
        <dbReference type="Pfam" id="PF00561"/>
    </source>
</evidence>
<dbReference type="EMBL" id="DMAI01000125">
    <property type="protein sequence ID" value="HAE47331.1"/>
    <property type="molecule type" value="Genomic_DNA"/>
</dbReference>
<name>A0A3B9IHH8_9PROT</name>
<organism evidence="2 3">
    <name type="scientific">Tistrella mobilis</name>
    <dbReference type="NCBI Taxonomy" id="171437"/>
    <lineage>
        <taxon>Bacteria</taxon>
        <taxon>Pseudomonadati</taxon>
        <taxon>Pseudomonadota</taxon>
        <taxon>Alphaproteobacteria</taxon>
        <taxon>Geminicoccales</taxon>
        <taxon>Geminicoccaceae</taxon>
        <taxon>Tistrella</taxon>
    </lineage>
</organism>
<dbReference type="InterPro" id="IPR036102">
    <property type="entry name" value="OsmC/Ohrsf"/>
</dbReference>
<dbReference type="InterPro" id="IPR000073">
    <property type="entry name" value="AB_hydrolase_1"/>
</dbReference>
<dbReference type="Gene3D" id="3.30.300.20">
    <property type="match status" value="1"/>
</dbReference>
<evidence type="ECO:0000313" key="3">
    <source>
        <dbReference type="Proteomes" id="UP000257706"/>
    </source>
</evidence>
<dbReference type="Pfam" id="PF00561">
    <property type="entry name" value="Abhydrolase_1"/>
    <property type="match status" value="1"/>
</dbReference>
<dbReference type="Pfam" id="PF02566">
    <property type="entry name" value="OsmC"/>
    <property type="match status" value="1"/>
</dbReference>
<dbReference type="AlphaFoldDB" id="A0A3B9IHH8"/>
<dbReference type="PANTHER" id="PTHR39624">
    <property type="entry name" value="PROTEIN INVOLVED IN RIMO-MEDIATED BETA-METHYLTHIOLATION OF RIBOSOMAL PROTEIN S12 YCAO"/>
    <property type="match status" value="1"/>
</dbReference>
<gene>
    <name evidence="2" type="ORF">DCK97_07920</name>
</gene>
<dbReference type="PANTHER" id="PTHR39624:SF2">
    <property type="entry name" value="OSMC-LIKE PROTEIN"/>
    <property type="match status" value="1"/>
</dbReference>
<dbReference type="InterPro" id="IPR003718">
    <property type="entry name" value="OsmC/Ohr_fam"/>
</dbReference>
<sequence length="428" mass="44624">MASPPLRPEIAGRNGRPLPVLVDLPEGGAVTAGWAIFAHCFTCSAASTAATRIARGLAAEGFGVLRVDFTGSGEGCEPPAPDFAADVEDIILAAGWLERSHAAPVLLIGHSLGGTAVLAAAPRLAAVRAVATIGAPSAPEHILHHLGRAADDALEDGRAVLPLGSGTITVTRDFIQGVRETDVLRGLGRLHKALLVMHAPLDQTVGIDEATRIFVSARHPKSFVSLDTADHLLNGAADASYAAGVIAAWAARYTRDDDGHRHGARAGAPDAAAVDAATAAGAPPPEGRVVVAENGRGRLGNTVRVGRHIQLADEPAAVGGEDGGPAPYDYLLAGLGACTSMTIRMYADRKGWPLTRVTVTLAHAKVHARDCAECETREGKIDVIDREILLDGPLDDDQRAKLMEIADKCPVHRTLHSEILVRTRAVTA</sequence>